<keyword evidence="3" id="KW-1185">Reference proteome</keyword>
<name>A0ABU4H8A4_9MICO</name>
<dbReference type="RefSeq" id="WP_318354615.1">
    <property type="nucleotide sequence ID" value="NZ_JAWQEV010000005.1"/>
</dbReference>
<feature type="transmembrane region" description="Helical" evidence="1">
    <location>
        <begin position="271"/>
        <end position="291"/>
    </location>
</feature>
<sequence>MTQTPPDVAPAASPTRRERTAARLLDTSSERSLESLALGVGAISFAVVALVALVAFRFQSAPISGPDSVGQFAAIASGVVALLAVIAGRFVMRERGDHARLGILDYLDVAALAFAHAVIAVLGWTLLAVILEQAFIGAEVFALPVLILSGAAAAMTGYVAFYSATHMDLQLLAAVLALFLVIGVLSSMLTASDPNWWKDNLSALGMSSNVSAFAFNITIIVAGFLVTTLARYSTRGIPTGNPKGIGRVRVCLIVVGVFLALVGVFPVDRFFALHTGVASGMVVAFGVLVLGLHRWITGMPRAFVVLGWLFLAVTLLLAVFFFIGYYTLTAVELVAGILVFTWIVLFIRNAAALEQDARQPASVV</sequence>
<accession>A0ABU4H8A4</accession>
<feature type="transmembrane region" description="Helical" evidence="1">
    <location>
        <begin position="70"/>
        <end position="91"/>
    </location>
</feature>
<dbReference type="InterPro" id="IPR009339">
    <property type="entry name" value="DUF998"/>
</dbReference>
<comment type="caution">
    <text evidence="2">The sequence shown here is derived from an EMBL/GenBank/DDBJ whole genome shotgun (WGS) entry which is preliminary data.</text>
</comment>
<dbReference type="Proteomes" id="UP001283109">
    <property type="component" value="Unassembled WGS sequence"/>
</dbReference>
<dbReference type="Pfam" id="PF06197">
    <property type="entry name" value="DUF998"/>
    <property type="match status" value="1"/>
</dbReference>
<proteinExistence type="predicted"/>
<dbReference type="EMBL" id="JAWQEV010000005">
    <property type="protein sequence ID" value="MDW4574114.1"/>
    <property type="molecule type" value="Genomic_DNA"/>
</dbReference>
<keyword evidence="1" id="KW-0812">Transmembrane</keyword>
<feature type="transmembrane region" description="Helical" evidence="1">
    <location>
        <begin position="171"/>
        <end position="192"/>
    </location>
</feature>
<feature type="transmembrane region" description="Helical" evidence="1">
    <location>
        <begin position="333"/>
        <end position="351"/>
    </location>
</feature>
<feature type="transmembrane region" description="Helical" evidence="1">
    <location>
        <begin position="212"/>
        <end position="232"/>
    </location>
</feature>
<keyword evidence="1" id="KW-0472">Membrane</keyword>
<protein>
    <submittedName>
        <fullName evidence="2">DUF998 domain-containing protein</fullName>
    </submittedName>
</protein>
<feature type="transmembrane region" description="Helical" evidence="1">
    <location>
        <begin position="36"/>
        <end position="58"/>
    </location>
</feature>
<feature type="transmembrane region" description="Helical" evidence="1">
    <location>
        <begin position="303"/>
        <end position="327"/>
    </location>
</feature>
<evidence type="ECO:0000313" key="3">
    <source>
        <dbReference type="Proteomes" id="UP001283109"/>
    </source>
</evidence>
<organism evidence="2 3">
    <name type="scientific">Microbacterium arthrosphaerae</name>
    <dbReference type="NCBI Taxonomy" id="792652"/>
    <lineage>
        <taxon>Bacteria</taxon>
        <taxon>Bacillati</taxon>
        <taxon>Actinomycetota</taxon>
        <taxon>Actinomycetes</taxon>
        <taxon>Micrococcales</taxon>
        <taxon>Microbacteriaceae</taxon>
        <taxon>Microbacterium</taxon>
    </lineage>
</organism>
<gene>
    <name evidence="2" type="ORF">R8Z58_15140</name>
</gene>
<keyword evidence="1" id="KW-1133">Transmembrane helix</keyword>
<evidence type="ECO:0000256" key="1">
    <source>
        <dbReference type="SAM" id="Phobius"/>
    </source>
</evidence>
<feature type="transmembrane region" description="Helical" evidence="1">
    <location>
        <begin position="141"/>
        <end position="164"/>
    </location>
</feature>
<reference evidence="2 3" key="1">
    <citation type="submission" date="2023-11" db="EMBL/GenBank/DDBJ databases">
        <title>Draft genome sequence of Microbacterium arthrosphaerae JCM 30492.</title>
        <authorList>
            <person name="Zhang G."/>
            <person name="Ding Y."/>
        </authorList>
    </citation>
    <scope>NUCLEOTIDE SEQUENCE [LARGE SCALE GENOMIC DNA]</scope>
    <source>
        <strain evidence="2 3">JCM 30492</strain>
    </source>
</reference>
<evidence type="ECO:0000313" key="2">
    <source>
        <dbReference type="EMBL" id="MDW4574114.1"/>
    </source>
</evidence>
<feature type="transmembrane region" description="Helical" evidence="1">
    <location>
        <begin position="244"/>
        <end position="265"/>
    </location>
</feature>
<feature type="transmembrane region" description="Helical" evidence="1">
    <location>
        <begin position="103"/>
        <end position="129"/>
    </location>
</feature>